<dbReference type="Gene3D" id="3.30.1370.100">
    <property type="entry name" value="MutL, C-terminal domain, regulatory subdomain"/>
    <property type="match status" value="1"/>
</dbReference>
<dbReference type="Pfam" id="PF01119">
    <property type="entry name" value="DNA_mis_repair"/>
    <property type="match status" value="1"/>
</dbReference>
<dbReference type="InterPro" id="IPR002099">
    <property type="entry name" value="MutL/Mlh/PMS"/>
</dbReference>
<keyword evidence="8" id="KW-1185">Reference proteome</keyword>
<dbReference type="GO" id="GO:0000710">
    <property type="term" value="P:meiotic mismatch repair"/>
    <property type="evidence" value="ECO:0007669"/>
    <property type="project" value="UniProtKB-ARBA"/>
</dbReference>
<evidence type="ECO:0000259" key="5">
    <source>
        <dbReference type="SMART" id="SM00853"/>
    </source>
</evidence>
<dbReference type="GO" id="GO:0140664">
    <property type="term" value="F:ATP-dependent DNA damage sensor activity"/>
    <property type="evidence" value="ECO:0007669"/>
    <property type="project" value="InterPro"/>
</dbReference>
<dbReference type="InterPro" id="IPR036890">
    <property type="entry name" value="HATPase_C_sf"/>
</dbReference>
<dbReference type="InterPro" id="IPR038973">
    <property type="entry name" value="MutL/Mlh/Pms-like"/>
</dbReference>
<dbReference type="EMBL" id="CAJVPI010002707">
    <property type="protein sequence ID" value="CAG8648121.1"/>
    <property type="molecule type" value="Genomic_DNA"/>
</dbReference>
<dbReference type="NCBIfam" id="TIGR00585">
    <property type="entry name" value="mutl"/>
    <property type="match status" value="1"/>
</dbReference>
<evidence type="ECO:0000259" key="6">
    <source>
        <dbReference type="SMART" id="SM01340"/>
    </source>
</evidence>
<dbReference type="FunFam" id="3.30.1370.100:FF:000001">
    <property type="entry name" value="Mismatch repair endonuclease pms1, putative"/>
    <property type="match status" value="1"/>
</dbReference>
<dbReference type="PANTHER" id="PTHR10073:SF52">
    <property type="entry name" value="MISMATCH REPAIR ENDONUCLEASE PMS2"/>
    <property type="match status" value="1"/>
</dbReference>
<feature type="domain" description="DNA mismatch repair protein S5" evidence="6">
    <location>
        <begin position="217"/>
        <end position="326"/>
    </location>
</feature>
<evidence type="ECO:0000256" key="1">
    <source>
        <dbReference type="ARBA" id="ARBA00006082"/>
    </source>
</evidence>
<dbReference type="AlphaFoldDB" id="A0A9N9DPY3"/>
<feature type="domain" description="MutL C-terminal dimerisation" evidence="5">
    <location>
        <begin position="545"/>
        <end position="693"/>
    </location>
</feature>
<evidence type="ECO:0000256" key="3">
    <source>
        <dbReference type="ARBA" id="ARBA00070941"/>
    </source>
</evidence>
<dbReference type="InterPro" id="IPR013507">
    <property type="entry name" value="DNA_mismatch_S5_2-like"/>
</dbReference>
<dbReference type="InterPro" id="IPR042121">
    <property type="entry name" value="MutL_C_regsub"/>
</dbReference>
<dbReference type="InterPro" id="IPR042120">
    <property type="entry name" value="MutL_C_dimsub"/>
</dbReference>
<dbReference type="SMART" id="SM00853">
    <property type="entry name" value="MutL_C"/>
    <property type="match status" value="1"/>
</dbReference>
<dbReference type="Pfam" id="PF13589">
    <property type="entry name" value="HATPase_c_3"/>
    <property type="match status" value="1"/>
</dbReference>
<comment type="caution">
    <text evidence="7">The sequence shown here is derived from an EMBL/GenBank/DDBJ whole genome shotgun (WGS) entry which is preliminary data.</text>
</comment>
<dbReference type="InterPro" id="IPR014790">
    <property type="entry name" value="MutL_C"/>
</dbReference>
<dbReference type="GO" id="GO:0032389">
    <property type="term" value="C:MutLalpha complex"/>
    <property type="evidence" value="ECO:0007669"/>
    <property type="project" value="TreeGrafter"/>
</dbReference>
<dbReference type="Gene3D" id="3.30.565.10">
    <property type="entry name" value="Histidine kinase-like ATPase, C-terminal domain"/>
    <property type="match status" value="1"/>
</dbReference>
<dbReference type="OrthoDB" id="10263226at2759"/>
<evidence type="ECO:0000256" key="4">
    <source>
        <dbReference type="SAM" id="MobiDB-lite"/>
    </source>
</evidence>
<dbReference type="GO" id="GO:0030983">
    <property type="term" value="F:mismatched DNA binding"/>
    <property type="evidence" value="ECO:0007669"/>
    <property type="project" value="InterPro"/>
</dbReference>
<dbReference type="GO" id="GO:0005524">
    <property type="term" value="F:ATP binding"/>
    <property type="evidence" value="ECO:0007669"/>
    <property type="project" value="InterPro"/>
</dbReference>
<dbReference type="InterPro" id="IPR014762">
    <property type="entry name" value="DNA_mismatch_repair_CS"/>
</dbReference>
<gene>
    <name evidence="7" type="ORF">PBRASI_LOCUS10134</name>
</gene>
<dbReference type="Gene3D" id="3.30.230.10">
    <property type="match status" value="1"/>
</dbReference>
<dbReference type="GO" id="GO:0016887">
    <property type="term" value="F:ATP hydrolysis activity"/>
    <property type="evidence" value="ECO:0007669"/>
    <property type="project" value="InterPro"/>
</dbReference>
<dbReference type="SUPFAM" id="SSF118116">
    <property type="entry name" value="DNA mismatch repair protein MutL"/>
    <property type="match status" value="1"/>
</dbReference>
<proteinExistence type="inferred from homology"/>
<dbReference type="InterPro" id="IPR014721">
    <property type="entry name" value="Ribsml_uS5_D2-typ_fold_subgr"/>
</dbReference>
<dbReference type="CDD" id="cd16926">
    <property type="entry name" value="HATPase_MutL-MLH-PMS-like"/>
    <property type="match status" value="1"/>
</dbReference>
<dbReference type="PROSITE" id="PS00058">
    <property type="entry name" value="DNA_MISMATCH_REPAIR_1"/>
    <property type="match status" value="1"/>
</dbReference>
<reference evidence="7" key="1">
    <citation type="submission" date="2021-06" db="EMBL/GenBank/DDBJ databases">
        <authorList>
            <person name="Kallberg Y."/>
            <person name="Tangrot J."/>
            <person name="Rosling A."/>
        </authorList>
    </citation>
    <scope>NUCLEOTIDE SEQUENCE</scope>
    <source>
        <strain evidence="7">BR232B</strain>
    </source>
</reference>
<dbReference type="SMART" id="SM01340">
    <property type="entry name" value="DNA_mis_repair"/>
    <property type="match status" value="1"/>
</dbReference>
<dbReference type="SUPFAM" id="SSF55874">
    <property type="entry name" value="ATPase domain of HSP90 chaperone/DNA topoisomerase II/histidine kinase"/>
    <property type="match status" value="1"/>
</dbReference>
<accession>A0A9N9DPY3</accession>
<dbReference type="Gene3D" id="3.30.1540.20">
    <property type="entry name" value="MutL, C-terminal domain, dimerisation subdomain"/>
    <property type="match status" value="1"/>
</dbReference>
<evidence type="ECO:0000313" key="8">
    <source>
        <dbReference type="Proteomes" id="UP000789739"/>
    </source>
</evidence>
<name>A0A9N9DPY3_9GLOM</name>
<dbReference type="InterPro" id="IPR020568">
    <property type="entry name" value="Ribosomal_Su5_D2-typ_SF"/>
</dbReference>
<comment type="similarity">
    <text evidence="1">Belongs to the DNA mismatch repair MutL/HexB family.</text>
</comment>
<protein>
    <recommendedName>
        <fullName evidence="3">DNA mismatch repair protein PMS1</fullName>
    </recommendedName>
</protein>
<dbReference type="SUPFAM" id="SSF54211">
    <property type="entry name" value="Ribosomal protein S5 domain 2-like"/>
    <property type="match status" value="1"/>
</dbReference>
<dbReference type="FunFam" id="3.30.565.10:FF:000014">
    <property type="entry name" value="Mismatch repair endonuclease pms1, putative"/>
    <property type="match status" value="1"/>
</dbReference>
<evidence type="ECO:0000313" key="7">
    <source>
        <dbReference type="EMBL" id="CAG8648121.1"/>
    </source>
</evidence>
<evidence type="ECO:0000256" key="2">
    <source>
        <dbReference type="ARBA" id="ARBA00022763"/>
    </source>
</evidence>
<dbReference type="Proteomes" id="UP000789739">
    <property type="component" value="Unassembled WGS sequence"/>
</dbReference>
<feature type="region of interest" description="Disordered" evidence="4">
    <location>
        <begin position="345"/>
        <end position="373"/>
    </location>
</feature>
<dbReference type="PANTHER" id="PTHR10073">
    <property type="entry name" value="DNA MISMATCH REPAIR PROTEIN MLH, PMS, MUTL"/>
    <property type="match status" value="1"/>
</dbReference>
<keyword evidence="2" id="KW-0227">DNA damage</keyword>
<organism evidence="7 8">
    <name type="scientific">Paraglomus brasilianum</name>
    <dbReference type="NCBI Taxonomy" id="144538"/>
    <lineage>
        <taxon>Eukaryota</taxon>
        <taxon>Fungi</taxon>
        <taxon>Fungi incertae sedis</taxon>
        <taxon>Mucoromycota</taxon>
        <taxon>Glomeromycotina</taxon>
        <taxon>Glomeromycetes</taxon>
        <taxon>Paraglomerales</taxon>
        <taxon>Paraglomeraceae</taxon>
        <taxon>Paraglomus</taxon>
    </lineage>
</organism>
<dbReference type="Pfam" id="PF08676">
    <property type="entry name" value="MutL_C"/>
    <property type="match status" value="1"/>
</dbReference>
<dbReference type="InterPro" id="IPR037198">
    <property type="entry name" value="MutL_C_sf"/>
</dbReference>
<sequence>MATVKAIDKSSVHRICSGQVIVDLSTTIKELVENSLDAQATSIEVRLKNHGLELIEVIDNGIGIPGQNYEFLALKHHTSKLSCFEDLTAIESFGFRGEALSSLCALSKLTVITSTEEQAPSGRKLEYDANGRLAKTIPTARERGTTVIVQRLFESLPVRQKEFKRNVKREFAKALTLLQAYGIISEDVKITCTNQTGRSERITILTTSGNKSIRENFANIFGAKQLPQVMAIDFQLNTESERLTMVDAIERDDNSQMEAVIQVISKVFNEVYKTYNSNQLPFVVADIRLAKSRYDVNVSPDKRTIFVHDEKKIVDVMKNQLIKAFEPFRSTFSVNNNLSLVFDSENSECQNRQSHDDSVGPPNKSIDRLSKLQDDTEVDSITPGIFEMDSKEKNQTMQAMSSKIASTEKLRSACITEKPKIFLPVNQTASDNGYSLKRQRINAEIANDDIVKRSSKPVLNPAVETVSTEHKSNEPELSKKAELDVQFDINKLKKRMKNQKITKLIRNLPDKIHLVDAGLNAESNAIAERELSRVISKEDFIRMKVVGQFNLGFIIVKLDSVSGGDLFIVDQHASDEKYNFETLQRQTRLHSQQLISPMQLQFTATEELVAIENMDVLKANGFELQVDDKAPPTRRLKLVAQPMSKNTVFGTKDLEELIFLLAERPGEMVRCSQVRNMFASRACRKSVMIGDPLNKRQMKQIVNNMGTISQPWNCPHGRPTMRHLFDLSQTWDIKDHNHSLNKGSLVNSLLKS</sequence>